<evidence type="ECO:0000256" key="5">
    <source>
        <dbReference type="ARBA" id="ARBA00022692"/>
    </source>
</evidence>
<evidence type="ECO:0000256" key="6">
    <source>
        <dbReference type="ARBA" id="ARBA00022989"/>
    </source>
</evidence>
<dbReference type="Gene3D" id="1.20.81.30">
    <property type="entry name" value="Type II secretion system (T2SS), domain F"/>
    <property type="match status" value="2"/>
</dbReference>
<dbReference type="PRINTS" id="PR00812">
    <property type="entry name" value="BCTERIALGSPF"/>
</dbReference>
<evidence type="ECO:0000256" key="1">
    <source>
        <dbReference type="ARBA" id="ARBA00004429"/>
    </source>
</evidence>
<keyword evidence="7 8" id="KW-0472">Membrane</keyword>
<keyword evidence="11" id="KW-1185">Reference proteome</keyword>
<dbReference type="InterPro" id="IPR018076">
    <property type="entry name" value="T2SS_GspF_dom"/>
</dbReference>
<keyword evidence="3" id="KW-1003">Cell membrane</keyword>
<dbReference type="AlphaFoldDB" id="A0A9J6QX54"/>
<dbReference type="GO" id="GO:0005886">
    <property type="term" value="C:plasma membrane"/>
    <property type="evidence" value="ECO:0007669"/>
    <property type="project" value="UniProtKB-SubCell"/>
</dbReference>
<feature type="domain" description="Type II secretion system protein GspF" evidence="9">
    <location>
        <begin position="62"/>
        <end position="185"/>
    </location>
</feature>
<evidence type="ECO:0000256" key="8">
    <source>
        <dbReference type="SAM" id="Phobius"/>
    </source>
</evidence>
<reference evidence="10" key="1">
    <citation type="submission" date="2022-09" db="EMBL/GenBank/DDBJ databases">
        <title>Culturomic study of gut microbiota in children with autism spectrum disorder.</title>
        <authorList>
            <person name="Efimov B.A."/>
            <person name="Chaplin A.V."/>
            <person name="Sokolova S.R."/>
            <person name="Pikina A.P."/>
            <person name="Korzhanova M."/>
            <person name="Belova V."/>
            <person name="Korostin D."/>
        </authorList>
    </citation>
    <scope>NUCLEOTIDE SEQUENCE</scope>
    <source>
        <strain evidence="10">ASD5510</strain>
    </source>
</reference>
<dbReference type="PANTHER" id="PTHR30012:SF0">
    <property type="entry name" value="TYPE II SECRETION SYSTEM PROTEIN F-RELATED"/>
    <property type="match status" value="1"/>
</dbReference>
<dbReference type="RefSeq" id="WP_253020326.1">
    <property type="nucleotide sequence ID" value="NZ_JAOSHN010000008.1"/>
</dbReference>
<comment type="similarity">
    <text evidence="2">Belongs to the GSP F family.</text>
</comment>
<dbReference type="Proteomes" id="UP001065549">
    <property type="component" value="Unassembled WGS sequence"/>
</dbReference>
<proteinExistence type="inferred from homology"/>
<organism evidence="10 11">
    <name type="scientific">Hominibacterium faecale</name>
    <dbReference type="NCBI Taxonomy" id="2839743"/>
    <lineage>
        <taxon>Bacteria</taxon>
        <taxon>Bacillati</taxon>
        <taxon>Bacillota</taxon>
        <taxon>Clostridia</taxon>
        <taxon>Peptostreptococcales</taxon>
        <taxon>Anaerovoracaceae</taxon>
        <taxon>Hominibacterium</taxon>
    </lineage>
</organism>
<keyword evidence="5 8" id="KW-0812">Transmembrane</keyword>
<evidence type="ECO:0000313" key="10">
    <source>
        <dbReference type="EMBL" id="MCU7380077.1"/>
    </source>
</evidence>
<gene>
    <name evidence="10" type="ORF">OBO34_17195</name>
</gene>
<protein>
    <submittedName>
        <fullName evidence="10">Type II secretion system F family protein</fullName>
    </submittedName>
</protein>
<dbReference type="InterPro" id="IPR042094">
    <property type="entry name" value="T2SS_GspF_sf"/>
</dbReference>
<evidence type="ECO:0000256" key="3">
    <source>
        <dbReference type="ARBA" id="ARBA00022475"/>
    </source>
</evidence>
<feature type="transmembrane region" description="Helical" evidence="8">
    <location>
        <begin position="161"/>
        <end position="184"/>
    </location>
</feature>
<feature type="domain" description="Type II secretion system protein GspF" evidence="9">
    <location>
        <begin position="265"/>
        <end position="387"/>
    </location>
</feature>
<feature type="transmembrane region" description="Helical" evidence="8">
    <location>
        <begin position="368"/>
        <end position="388"/>
    </location>
</feature>
<feature type="transmembrane region" description="Helical" evidence="8">
    <location>
        <begin position="215"/>
        <end position="234"/>
    </location>
</feature>
<dbReference type="EMBL" id="JAOSHN010000008">
    <property type="protein sequence ID" value="MCU7380077.1"/>
    <property type="molecule type" value="Genomic_DNA"/>
</dbReference>
<comment type="caution">
    <text evidence="10">The sequence shown here is derived from an EMBL/GenBank/DDBJ whole genome shotgun (WGS) entry which is preliminary data.</text>
</comment>
<evidence type="ECO:0000259" key="9">
    <source>
        <dbReference type="Pfam" id="PF00482"/>
    </source>
</evidence>
<dbReference type="InterPro" id="IPR003004">
    <property type="entry name" value="GspF/PilC"/>
</dbReference>
<name>A0A9J6QX54_9FIRM</name>
<dbReference type="FunFam" id="1.20.81.30:FF:000001">
    <property type="entry name" value="Type II secretion system protein F"/>
    <property type="match status" value="1"/>
</dbReference>
<evidence type="ECO:0000256" key="7">
    <source>
        <dbReference type="ARBA" id="ARBA00023136"/>
    </source>
</evidence>
<dbReference type="Pfam" id="PF00482">
    <property type="entry name" value="T2SSF"/>
    <property type="match status" value="2"/>
</dbReference>
<evidence type="ECO:0000313" key="11">
    <source>
        <dbReference type="Proteomes" id="UP001065549"/>
    </source>
</evidence>
<keyword evidence="4" id="KW-0997">Cell inner membrane</keyword>
<comment type="subcellular location">
    <subcellularLocation>
        <location evidence="1">Cell inner membrane</location>
        <topology evidence="1">Multi-pass membrane protein</topology>
    </subcellularLocation>
</comment>
<sequence length="399" mass="43848">MPAYQFKAARQNGKAVKGTAQAADPAALRADLREQGIFLISCQEAKDKQNAKKMKAKQLAEFCRELGMMISSGVPLIRAISIMAQRDVKPQIKKVYTDLYRDLQKGMMLSEAMAEQGNVFPDLLINMYKASESTGGMDVTSKKMADHFEKMHKINQKAVSAAVYPIILMSVTLVVLLVVFLAVLPKFFEMYQDMDAALPGITQFMLGLSMGIQKHWLVILIVVLILILVIRGVVARPRVKAVLDKKKLGIPIVGKLLRTIYTSRFARTLSSSYSSGISMINALENTRDTIGNTYIAGQFDQLINDVREGQSLSDSIGKIQGIDNKLPASILIGEETGRLDSMLESIADTFDYDAEIALQRMTTLMEPAMIIIMAIVIGSVMISVMLPLPTLYNAIGSGA</sequence>
<dbReference type="PANTHER" id="PTHR30012">
    <property type="entry name" value="GENERAL SECRETION PATHWAY PROTEIN"/>
    <property type="match status" value="1"/>
</dbReference>
<accession>A0A9J6QX54</accession>
<evidence type="ECO:0000256" key="2">
    <source>
        <dbReference type="ARBA" id="ARBA00005745"/>
    </source>
</evidence>
<keyword evidence="6 8" id="KW-1133">Transmembrane helix</keyword>
<evidence type="ECO:0000256" key="4">
    <source>
        <dbReference type="ARBA" id="ARBA00022519"/>
    </source>
</evidence>